<dbReference type="Proteomes" id="UP000605676">
    <property type="component" value="Unassembled WGS sequence"/>
</dbReference>
<dbReference type="Pfam" id="PF01182">
    <property type="entry name" value="Glucosamine_iso"/>
    <property type="match status" value="1"/>
</dbReference>
<dbReference type="Gene3D" id="3.40.50.1360">
    <property type="match status" value="1"/>
</dbReference>
<protein>
    <recommendedName>
        <fullName evidence="6 7">6-phosphogluconolactonase</fullName>
        <shortName evidence="7">6PGL</shortName>
        <ecNumber evidence="5 7">3.1.1.31</ecNumber>
    </recommendedName>
</protein>
<evidence type="ECO:0000256" key="7">
    <source>
        <dbReference type="RuleBase" id="RU365095"/>
    </source>
</evidence>
<dbReference type="PANTHER" id="PTHR11054">
    <property type="entry name" value="6-PHOSPHOGLUCONOLACTONASE"/>
    <property type="match status" value="1"/>
</dbReference>
<feature type="domain" description="Glucosamine/galactosamine-6-phosphate isomerase" evidence="8">
    <location>
        <begin position="10"/>
        <end position="223"/>
    </location>
</feature>
<sequence>MMQKIFNNKQELARYFGEYLLKATQEKPELYIALSGGSTPKVIFELLSKEYDKTIDWTKIRFFWGDERMVAPTNPESNFGMTREYLFDHVKTRAVNIFRVKGELEPQEALNAYTHSVNDNVPLHNGIPQFDIMLLGLGDDGHTASIFPHQIDLWHSRNICELAQHPDSGQVRVSMTGDIINNSKQIFFLVTGENKAEKVDEIINQKGSYKQYPAALVNKNKTEWLLDKEAAHLL</sequence>
<keyword evidence="7 9" id="KW-0378">Hydrolase</keyword>
<dbReference type="InterPro" id="IPR005900">
    <property type="entry name" value="6-phosphogluconolactonase_DevB"/>
</dbReference>
<dbReference type="SUPFAM" id="SSF100950">
    <property type="entry name" value="NagB/RpiA/CoA transferase-like"/>
    <property type="match status" value="1"/>
</dbReference>
<dbReference type="EC" id="3.1.1.31" evidence="5 7"/>
<evidence type="ECO:0000259" key="8">
    <source>
        <dbReference type="Pfam" id="PF01182"/>
    </source>
</evidence>
<name>A0ABS1HHB5_9BACT</name>
<dbReference type="GO" id="GO:0017057">
    <property type="term" value="F:6-phosphogluconolactonase activity"/>
    <property type="evidence" value="ECO:0007669"/>
    <property type="project" value="UniProtKB-EC"/>
</dbReference>
<evidence type="ECO:0000313" key="10">
    <source>
        <dbReference type="Proteomes" id="UP000605676"/>
    </source>
</evidence>
<evidence type="ECO:0000256" key="4">
    <source>
        <dbReference type="ARBA" id="ARBA00010662"/>
    </source>
</evidence>
<evidence type="ECO:0000256" key="6">
    <source>
        <dbReference type="ARBA" id="ARBA00020337"/>
    </source>
</evidence>
<dbReference type="PANTHER" id="PTHR11054:SF0">
    <property type="entry name" value="6-PHOSPHOGLUCONOLACTONASE"/>
    <property type="match status" value="1"/>
</dbReference>
<comment type="pathway">
    <text evidence="3 7">Carbohydrate degradation; pentose phosphate pathway; D-ribulose 5-phosphate from D-glucose 6-phosphate (oxidative stage): step 2/3.</text>
</comment>
<dbReference type="InterPro" id="IPR039104">
    <property type="entry name" value="6PGL"/>
</dbReference>
<dbReference type="InterPro" id="IPR037171">
    <property type="entry name" value="NagB/RpiA_transferase-like"/>
</dbReference>
<organism evidence="9 10">
    <name type="scientific">Carboxylicivirga marina</name>
    <dbReference type="NCBI Taxonomy" id="2800988"/>
    <lineage>
        <taxon>Bacteria</taxon>
        <taxon>Pseudomonadati</taxon>
        <taxon>Bacteroidota</taxon>
        <taxon>Bacteroidia</taxon>
        <taxon>Marinilabiliales</taxon>
        <taxon>Marinilabiliaceae</taxon>
        <taxon>Carboxylicivirga</taxon>
    </lineage>
</organism>
<comment type="function">
    <text evidence="2 7">Hydrolysis of 6-phosphogluconolactone to 6-phosphogluconate.</text>
</comment>
<evidence type="ECO:0000256" key="3">
    <source>
        <dbReference type="ARBA" id="ARBA00004961"/>
    </source>
</evidence>
<dbReference type="EMBL" id="JAENRR010000011">
    <property type="protein sequence ID" value="MBK3517073.1"/>
    <property type="molecule type" value="Genomic_DNA"/>
</dbReference>
<gene>
    <name evidence="7 9" type="primary">pgl</name>
    <name evidence="9" type="ORF">JIV24_06935</name>
</gene>
<dbReference type="InterPro" id="IPR006148">
    <property type="entry name" value="Glc/Gal-6P_isomerase"/>
</dbReference>
<comment type="caution">
    <text evidence="9">The sequence shown here is derived from an EMBL/GenBank/DDBJ whole genome shotgun (WGS) entry which is preliminary data.</text>
</comment>
<keyword evidence="10" id="KW-1185">Reference proteome</keyword>
<accession>A0ABS1HHB5</accession>
<evidence type="ECO:0000256" key="1">
    <source>
        <dbReference type="ARBA" id="ARBA00000832"/>
    </source>
</evidence>
<evidence type="ECO:0000256" key="5">
    <source>
        <dbReference type="ARBA" id="ARBA00013198"/>
    </source>
</evidence>
<reference evidence="9 10" key="1">
    <citation type="submission" date="2021-01" db="EMBL/GenBank/DDBJ databases">
        <title>Carboxyliciviraga sp.nov., isolated from coastal sediments.</title>
        <authorList>
            <person name="Lu D."/>
            <person name="Zhang T."/>
        </authorList>
    </citation>
    <scope>NUCLEOTIDE SEQUENCE [LARGE SCALE GENOMIC DNA]</scope>
    <source>
        <strain evidence="9 10">N1Y132</strain>
    </source>
</reference>
<evidence type="ECO:0000256" key="2">
    <source>
        <dbReference type="ARBA" id="ARBA00002681"/>
    </source>
</evidence>
<dbReference type="CDD" id="cd01400">
    <property type="entry name" value="6PGL"/>
    <property type="match status" value="1"/>
</dbReference>
<dbReference type="NCBIfam" id="TIGR01198">
    <property type="entry name" value="pgl"/>
    <property type="match status" value="1"/>
</dbReference>
<proteinExistence type="inferred from homology"/>
<evidence type="ECO:0000313" key="9">
    <source>
        <dbReference type="EMBL" id="MBK3517073.1"/>
    </source>
</evidence>
<comment type="catalytic activity">
    <reaction evidence="1 7">
        <text>6-phospho-D-glucono-1,5-lactone + H2O = 6-phospho-D-gluconate + H(+)</text>
        <dbReference type="Rhea" id="RHEA:12556"/>
        <dbReference type="ChEBI" id="CHEBI:15377"/>
        <dbReference type="ChEBI" id="CHEBI:15378"/>
        <dbReference type="ChEBI" id="CHEBI:57955"/>
        <dbReference type="ChEBI" id="CHEBI:58759"/>
        <dbReference type="EC" id="3.1.1.31"/>
    </reaction>
</comment>
<comment type="similarity">
    <text evidence="4 7">Belongs to the glucosamine/galactosamine-6-phosphate isomerase family. 6-phosphogluconolactonase subfamily.</text>
</comment>